<sequence length="39" mass="4333">MSLSLSSGLIKSERPKSINFIGECSSLVLNRKFSGFRSR</sequence>
<evidence type="ECO:0000313" key="1">
    <source>
        <dbReference type="EMBL" id="JAD99147.1"/>
    </source>
</evidence>
<proteinExistence type="predicted"/>
<reference evidence="1" key="2">
    <citation type="journal article" date="2015" name="Data Brief">
        <title>Shoot transcriptome of the giant reed, Arundo donax.</title>
        <authorList>
            <person name="Barrero R.A."/>
            <person name="Guerrero F.D."/>
            <person name="Moolhuijzen P."/>
            <person name="Goolsby J.A."/>
            <person name="Tidwell J."/>
            <person name="Bellgard S.E."/>
            <person name="Bellgard M.I."/>
        </authorList>
    </citation>
    <scope>NUCLEOTIDE SEQUENCE</scope>
    <source>
        <tissue evidence="1">Shoot tissue taken approximately 20 cm above the soil surface</tissue>
    </source>
</reference>
<reference evidence="1" key="1">
    <citation type="submission" date="2014-09" db="EMBL/GenBank/DDBJ databases">
        <authorList>
            <person name="Magalhaes I.L.F."/>
            <person name="Oliveira U."/>
            <person name="Santos F.R."/>
            <person name="Vidigal T.H.D.A."/>
            <person name="Brescovit A.D."/>
            <person name="Santos A.J."/>
        </authorList>
    </citation>
    <scope>NUCLEOTIDE SEQUENCE</scope>
    <source>
        <tissue evidence="1">Shoot tissue taken approximately 20 cm above the soil surface</tissue>
    </source>
</reference>
<name>A0A0A9ET14_ARUDO</name>
<organism evidence="1">
    <name type="scientific">Arundo donax</name>
    <name type="common">Giant reed</name>
    <name type="synonym">Donax arundinaceus</name>
    <dbReference type="NCBI Taxonomy" id="35708"/>
    <lineage>
        <taxon>Eukaryota</taxon>
        <taxon>Viridiplantae</taxon>
        <taxon>Streptophyta</taxon>
        <taxon>Embryophyta</taxon>
        <taxon>Tracheophyta</taxon>
        <taxon>Spermatophyta</taxon>
        <taxon>Magnoliopsida</taxon>
        <taxon>Liliopsida</taxon>
        <taxon>Poales</taxon>
        <taxon>Poaceae</taxon>
        <taxon>PACMAD clade</taxon>
        <taxon>Arundinoideae</taxon>
        <taxon>Arundineae</taxon>
        <taxon>Arundo</taxon>
    </lineage>
</organism>
<accession>A0A0A9ET14</accession>
<dbReference type="EMBL" id="GBRH01198748">
    <property type="protein sequence ID" value="JAD99147.1"/>
    <property type="molecule type" value="Transcribed_RNA"/>
</dbReference>
<protein>
    <submittedName>
        <fullName evidence="1">Uncharacterized protein</fullName>
    </submittedName>
</protein>
<dbReference type="AlphaFoldDB" id="A0A0A9ET14"/>